<accession>A0ABD4DMZ7</accession>
<proteinExistence type="predicted"/>
<protein>
    <recommendedName>
        <fullName evidence="4">Lipoprotein</fullName>
    </recommendedName>
</protein>
<comment type="caution">
    <text evidence="2">The sequence shown here is derived from an EMBL/GenBank/DDBJ whole genome shotgun (WGS) entry which is preliminary data.</text>
</comment>
<dbReference type="RefSeq" id="WP_059343678.1">
    <property type="nucleotide sequence ID" value="NZ_CP140570.1"/>
</dbReference>
<gene>
    <name evidence="2" type="ORF">ATB95_02045</name>
</gene>
<evidence type="ECO:0000313" key="2">
    <source>
        <dbReference type="EMBL" id="KUY19738.1"/>
    </source>
</evidence>
<evidence type="ECO:0008006" key="4">
    <source>
        <dbReference type="Google" id="ProtNLM"/>
    </source>
</evidence>
<dbReference type="Proteomes" id="UP000064412">
    <property type="component" value="Unassembled WGS sequence"/>
</dbReference>
<sequence length="188" mass="20737">MKNIFRIFNISVLLAILGLVSLSCNRGSVEEDDLDQETISNVVLNVTDIADKTTAVYSYQQNSTAFPKIKLQDGHSYDVSVSFLNGNEDATEAIKKAINEHFIVFNFTKSDIELTRTDDASSTRTKDNVKVGLKTRWKVNRAEAGDGTQVIVTLYHEPVTVSEAKNGVEWGTHTGGETDAEGKYSITK</sequence>
<reference evidence="2 3" key="1">
    <citation type="submission" date="2015-11" db="EMBL/GenBank/DDBJ databases">
        <authorList>
            <person name="Nicholson A.C."/>
            <person name="Humrighouse B.W."/>
            <person name="Graziano J."/>
            <person name="Lasker B."/>
            <person name="Whitney A.M."/>
            <person name="Mcquiston J.R."/>
        </authorList>
    </citation>
    <scope>NUCLEOTIDE SEQUENCE [LARGE SCALE GENOMIC DNA]</scope>
    <source>
        <strain evidence="2 3">G4071</strain>
    </source>
</reference>
<evidence type="ECO:0000256" key="1">
    <source>
        <dbReference type="SAM" id="MobiDB-lite"/>
    </source>
</evidence>
<dbReference type="PROSITE" id="PS51257">
    <property type="entry name" value="PROKAR_LIPOPROTEIN"/>
    <property type="match status" value="1"/>
</dbReference>
<evidence type="ECO:0000313" key="3">
    <source>
        <dbReference type="Proteomes" id="UP000064412"/>
    </source>
</evidence>
<feature type="region of interest" description="Disordered" evidence="1">
    <location>
        <begin position="166"/>
        <end position="188"/>
    </location>
</feature>
<organism evidence="2 3">
    <name type="scientific">Elizabethkingia miricola</name>
    <name type="common">Chryseobacterium miricola</name>
    <dbReference type="NCBI Taxonomy" id="172045"/>
    <lineage>
        <taxon>Bacteria</taxon>
        <taxon>Pseudomonadati</taxon>
        <taxon>Bacteroidota</taxon>
        <taxon>Flavobacteriia</taxon>
        <taxon>Flavobacteriales</taxon>
        <taxon>Weeksellaceae</taxon>
        <taxon>Elizabethkingia</taxon>
    </lineage>
</organism>
<dbReference type="EMBL" id="LNOI01000001">
    <property type="protein sequence ID" value="KUY19738.1"/>
    <property type="molecule type" value="Genomic_DNA"/>
</dbReference>
<name>A0ABD4DMZ7_ELIMR</name>
<dbReference type="AlphaFoldDB" id="A0ABD4DMZ7"/>